<feature type="compositionally biased region" description="Acidic residues" evidence="7">
    <location>
        <begin position="412"/>
        <end position="485"/>
    </location>
</feature>
<evidence type="ECO:0000313" key="8">
    <source>
        <dbReference type="EMBL" id="ORZ04951.1"/>
    </source>
</evidence>
<keyword evidence="9" id="KW-1185">Reference proteome</keyword>
<dbReference type="AlphaFoldDB" id="A0A1X2HXW7"/>
<feature type="compositionally biased region" description="Low complexity" evidence="7">
    <location>
        <begin position="199"/>
        <end position="210"/>
    </location>
</feature>
<feature type="compositionally biased region" description="Basic residues" evidence="7">
    <location>
        <begin position="853"/>
        <end position="862"/>
    </location>
</feature>
<feature type="compositionally biased region" description="Acidic residues" evidence="7">
    <location>
        <begin position="585"/>
        <end position="611"/>
    </location>
</feature>
<evidence type="ECO:0000313" key="9">
    <source>
        <dbReference type="Proteomes" id="UP000193560"/>
    </source>
</evidence>
<feature type="region of interest" description="Disordered" evidence="7">
    <location>
        <begin position="178"/>
        <end position="263"/>
    </location>
</feature>
<keyword evidence="4" id="KW-0539">Nucleus</keyword>
<dbReference type="Proteomes" id="UP000193560">
    <property type="component" value="Unassembled WGS sequence"/>
</dbReference>
<comment type="subcellular location">
    <subcellularLocation>
        <location evidence="1">Nucleus</location>
        <location evidence="1">Nucleolus</location>
    </subcellularLocation>
</comment>
<keyword evidence="5" id="KW-0687">Ribonucleoprotein</keyword>
<evidence type="ECO:0000256" key="5">
    <source>
        <dbReference type="ARBA" id="ARBA00023274"/>
    </source>
</evidence>
<dbReference type="EMBL" id="MCGE01000047">
    <property type="protein sequence ID" value="ORZ04951.1"/>
    <property type="molecule type" value="Genomic_DNA"/>
</dbReference>
<name>A0A1X2HXW7_9FUNG</name>
<dbReference type="Pfam" id="PF04006">
    <property type="entry name" value="Mpp10"/>
    <property type="match status" value="1"/>
</dbReference>
<evidence type="ECO:0000256" key="1">
    <source>
        <dbReference type="ARBA" id="ARBA00004604"/>
    </source>
</evidence>
<organism evidence="8 9">
    <name type="scientific">Absidia repens</name>
    <dbReference type="NCBI Taxonomy" id="90262"/>
    <lineage>
        <taxon>Eukaryota</taxon>
        <taxon>Fungi</taxon>
        <taxon>Fungi incertae sedis</taxon>
        <taxon>Mucoromycota</taxon>
        <taxon>Mucoromycotina</taxon>
        <taxon>Mucoromycetes</taxon>
        <taxon>Mucorales</taxon>
        <taxon>Cunninghamellaceae</taxon>
        <taxon>Absidia</taxon>
    </lineage>
</organism>
<comment type="caution">
    <text evidence="8">The sequence shown here is derived from an EMBL/GenBank/DDBJ whole genome shotgun (WGS) entry which is preliminary data.</text>
</comment>
<protein>
    <submittedName>
        <fullName evidence="8">Mpp10 protein-domain-containing protein</fullName>
    </submittedName>
</protein>
<dbReference type="InterPro" id="IPR012173">
    <property type="entry name" value="Mpp10"/>
</dbReference>
<keyword evidence="3" id="KW-0698">rRNA processing</keyword>
<feature type="compositionally biased region" description="Low complexity" evidence="7">
    <location>
        <begin position="181"/>
        <end position="192"/>
    </location>
</feature>
<dbReference type="GO" id="GO:0034457">
    <property type="term" value="C:Mpp10 complex"/>
    <property type="evidence" value="ECO:0007669"/>
    <property type="project" value="InterPro"/>
</dbReference>
<keyword evidence="2" id="KW-0690">Ribosome biogenesis</keyword>
<feature type="region of interest" description="Disordered" evidence="7">
    <location>
        <begin position="280"/>
        <end position="300"/>
    </location>
</feature>
<dbReference type="PANTHER" id="PTHR17039:SF0">
    <property type="entry name" value="U3 SMALL NUCLEOLAR RIBONUCLEOPROTEIN PROTEIN MPP10"/>
    <property type="match status" value="1"/>
</dbReference>
<dbReference type="GO" id="GO:0005732">
    <property type="term" value="C:sno(s)RNA-containing ribonucleoprotein complex"/>
    <property type="evidence" value="ECO:0007669"/>
    <property type="project" value="InterPro"/>
</dbReference>
<feature type="compositionally biased region" description="Low complexity" evidence="7">
    <location>
        <begin position="222"/>
        <end position="236"/>
    </location>
</feature>
<feature type="compositionally biased region" description="Basic and acidic residues" evidence="7">
    <location>
        <begin position="863"/>
        <end position="877"/>
    </location>
</feature>
<comment type="similarity">
    <text evidence="6">Belongs to the MPP10 family.</text>
</comment>
<evidence type="ECO:0000256" key="6">
    <source>
        <dbReference type="ARBA" id="ARBA00029455"/>
    </source>
</evidence>
<accession>A0A1X2HXW7</accession>
<feature type="compositionally biased region" description="Acidic residues" evidence="7">
    <location>
        <begin position="516"/>
        <end position="552"/>
    </location>
</feature>
<evidence type="ECO:0000256" key="4">
    <source>
        <dbReference type="ARBA" id="ARBA00023242"/>
    </source>
</evidence>
<dbReference type="PANTHER" id="PTHR17039">
    <property type="entry name" value="U3 SMALL NUCLEOLAR RIBONUCLEOPROTEIN PROTEIN MPP10"/>
    <property type="match status" value="1"/>
</dbReference>
<evidence type="ECO:0000256" key="3">
    <source>
        <dbReference type="ARBA" id="ARBA00022552"/>
    </source>
</evidence>
<feature type="compositionally biased region" description="Basic and acidic residues" evidence="7">
    <location>
        <begin position="628"/>
        <end position="643"/>
    </location>
</feature>
<dbReference type="STRING" id="90262.A0A1X2HXW7"/>
<gene>
    <name evidence="8" type="ORF">BCR42DRAFT_496926</name>
</gene>
<sequence>MNAKELSNSAPSTPLTTQGNNTQPGTSSGHSNNTGIFSNRQRTIPRLRSNISAVDSKFIELTRCLYQAKTIVQDLTSFHASVLPTLSLSTYHDPTHSPQQRIGSVAFLQHIKQYLDDNFTKFTKLCKILMMILSRLEQNAQVKQERVQSFRNEIMEEWRIASDIKRRIQTYLQQNNTLFDGTSSGTAAPSTSMRDQLQSSPISSTPHCSSFHFPVSNHTSDQQRFQQQQQQQQQQRSSPLTSPSSKPFDPISRHTLHSTSTTESSISAFQVADMASGSILESRTCSESPSAGQIGSPASTISGNMVAKLKTSTSLTSDYIKSVVDKPQVFFSTDQKLVDQSISLTKHLYDSAKQHEEQDFSPFTELLTEGFDQDQIWEELVTQNEPFLQYCKTSLKHWSKPSTWTTTTNTTLDDEDSHLDQDMNLDTDDNVESDDMDLDNGFDSLEVDQQQDSDSELEEEEYDEPISDAEAEELEEEEDEADDIMDSSVSGPAKRSEVDDDFFNLDEFNKWTEQQEALDMESDREDDDDEIDFDNDLDAMDGDDDDDEDGDDEHAQDITFKDFFMAPAKPRQSNRKQVNFASNLGDDDDDDEEEDMDQQEEDSNDNEEDGETPTKVRGLFDEDDEEEKDQKSAHERQQDRLRAQIEQFEQENIEGRHWTLKGEASVKSRPVNSLLEEDMEFDHSVKPVPVITQETTNVLEDMIKKRISEGTYDDVERKADPSARPWLPSKRVELVDTQSKKSLADLYEEEYVKKSTGDQSQAKDEALEKEHEAIRGMFSGLCEKLDALSNFHFTPKAAKAELSVVSNAASISMEEIIPVNVSDATLLAPEEVYDKKHGDIKDQSEMDQDERRRVRKQKKTMKRKENAVKEKERELLAKSRPASASGFVDRQSKTKAVKELIGQKNVTVIGKDGKKMKQDKTVTSASLF</sequence>
<feature type="compositionally biased region" description="Basic and acidic residues" evidence="7">
    <location>
        <begin position="837"/>
        <end position="852"/>
    </location>
</feature>
<evidence type="ECO:0000256" key="7">
    <source>
        <dbReference type="SAM" id="MobiDB-lite"/>
    </source>
</evidence>
<feature type="region of interest" description="Disordered" evidence="7">
    <location>
        <begin position="1"/>
        <end position="41"/>
    </location>
</feature>
<reference evidence="8 9" key="1">
    <citation type="submission" date="2016-07" db="EMBL/GenBank/DDBJ databases">
        <title>Pervasive Adenine N6-methylation of Active Genes in Fungi.</title>
        <authorList>
            <consortium name="DOE Joint Genome Institute"/>
            <person name="Mondo S.J."/>
            <person name="Dannebaum R.O."/>
            <person name="Kuo R.C."/>
            <person name="Labutti K."/>
            <person name="Haridas S."/>
            <person name="Kuo A."/>
            <person name="Salamov A."/>
            <person name="Ahrendt S.R."/>
            <person name="Lipzen A."/>
            <person name="Sullivan W."/>
            <person name="Andreopoulos W.B."/>
            <person name="Clum A."/>
            <person name="Lindquist E."/>
            <person name="Daum C."/>
            <person name="Ramamoorthy G.K."/>
            <person name="Gryganskyi A."/>
            <person name="Culley D."/>
            <person name="Magnuson J.K."/>
            <person name="James T.Y."/>
            <person name="O'Malley M.A."/>
            <person name="Stajich J.E."/>
            <person name="Spatafora J.W."/>
            <person name="Visel A."/>
            <person name="Grigoriev I.V."/>
        </authorList>
    </citation>
    <scope>NUCLEOTIDE SEQUENCE [LARGE SCALE GENOMIC DNA]</scope>
    <source>
        <strain evidence="8 9">NRRL 1336</strain>
    </source>
</reference>
<evidence type="ECO:0000256" key="2">
    <source>
        <dbReference type="ARBA" id="ARBA00022517"/>
    </source>
</evidence>
<feature type="region of interest" description="Disordered" evidence="7">
    <location>
        <begin position="837"/>
        <end position="892"/>
    </location>
</feature>
<dbReference type="GO" id="GO:0006364">
    <property type="term" value="P:rRNA processing"/>
    <property type="evidence" value="ECO:0007669"/>
    <property type="project" value="UniProtKB-KW"/>
</dbReference>
<proteinExistence type="inferred from homology"/>
<dbReference type="OrthoDB" id="445326at2759"/>
<dbReference type="GO" id="GO:0032040">
    <property type="term" value="C:small-subunit processome"/>
    <property type="evidence" value="ECO:0007669"/>
    <property type="project" value="TreeGrafter"/>
</dbReference>
<feature type="region of interest" description="Disordered" evidence="7">
    <location>
        <begin position="403"/>
        <end position="648"/>
    </location>
</feature>